<dbReference type="Gene3D" id="3.30.460.10">
    <property type="entry name" value="Beta Polymerase, domain 2"/>
    <property type="match status" value="1"/>
</dbReference>
<dbReference type="Proteomes" id="UP001527099">
    <property type="component" value="Unassembled WGS sequence"/>
</dbReference>
<organism evidence="2 3">
    <name type="scientific">Paenibacillus alginolyticus</name>
    <dbReference type="NCBI Taxonomy" id="59839"/>
    <lineage>
        <taxon>Bacteria</taxon>
        <taxon>Bacillati</taxon>
        <taxon>Bacillota</taxon>
        <taxon>Bacilli</taxon>
        <taxon>Bacillales</taxon>
        <taxon>Paenibacillaceae</taxon>
        <taxon>Paenibacillus</taxon>
    </lineage>
</organism>
<proteinExistence type="predicted"/>
<protein>
    <submittedName>
        <fullName evidence="2">Nucleotidyltransferase domain-containing protein</fullName>
    </submittedName>
</protein>
<dbReference type="InterPro" id="IPR043519">
    <property type="entry name" value="NT_sf"/>
</dbReference>
<dbReference type="EMBL" id="JAMDMX010000016">
    <property type="protein sequence ID" value="MCY9692544.1"/>
    <property type="molecule type" value="Genomic_DNA"/>
</dbReference>
<dbReference type="InterPro" id="IPR052548">
    <property type="entry name" value="Type_VII_TA_antitoxin"/>
</dbReference>
<reference evidence="2 3" key="1">
    <citation type="submission" date="2022-05" db="EMBL/GenBank/DDBJ databases">
        <title>Genome Sequencing of Bee-Associated Microbes.</title>
        <authorList>
            <person name="Dunlap C."/>
        </authorList>
    </citation>
    <scope>NUCLEOTIDE SEQUENCE [LARGE SCALE GENOMIC DNA]</scope>
    <source>
        <strain evidence="2 3">NRRL B-14421</strain>
    </source>
</reference>
<evidence type="ECO:0000313" key="3">
    <source>
        <dbReference type="Proteomes" id="UP001527099"/>
    </source>
</evidence>
<dbReference type="PANTHER" id="PTHR33933">
    <property type="entry name" value="NUCLEOTIDYLTRANSFERASE"/>
    <property type="match status" value="1"/>
</dbReference>
<dbReference type="CDD" id="cd05403">
    <property type="entry name" value="NT_KNTase_like"/>
    <property type="match status" value="1"/>
</dbReference>
<evidence type="ECO:0000259" key="1">
    <source>
        <dbReference type="Pfam" id="PF01909"/>
    </source>
</evidence>
<dbReference type="RefSeq" id="WP_268614078.1">
    <property type="nucleotide sequence ID" value="NZ_JAMDMX010000016.1"/>
</dbReference>
<comment type="caution">
    <text evidence="2">The sequence shown here is derived from an EMBL/GenBank/DDBJ whole genome shotgun (WGS) entry which is preliminary data.</text>
</comment>
<name>A0ABT4G8T5_9BACL</name>
<sequence length="127" mass="14281">MIMPKLIEAKSVKCSTIRSLNQSEISAIHDLYPLIVREFGPIEIILFGSKARGDHTEYSDVDLLIFTSAKDNWTNLSKLSSITFDVNIKYGTGLSCKIANVSQWEDPDYFTLPFPKNVREAAINIVL</sequence>
<accession>A0ABT4G8T5</accession>
<dbReference type="PANTHER" id="PTHR33933:SF1">
    <property type="entry name" value="PROTEIN ADENYLYLTRANSFERASE MNTA-RELATED"/>
    <property type="match status" value="1"/>
</dbReference>
<dbReference type="SUPFAM" id="SSF81301">
    <property type="entry name" value="Nucleotidyltransferase"/>
    <property type="match status" value="1"/>
</dbReference>
<evidence type="ECO:0000313" key="2">
    <source>
        <dbReference type="EMBL" id="MCY9692544.1"/>
    </source>
</evidence>
<dbReference type="InterPro" id="IPR002934">
    <property type="entry name" value="Polymerase_NTP_transf_dom"/>
</dbReference>
<feature type="domain" description="Polymerase nucleotidyl transferase" evidence="1">
    <location>
        <begin position="37"/>
        <end position="73"/>
    </location>
</feature>
<dbReference type="Pfam" id="PF01909">
    <property type="entry name" value="NTP_transf_2"/>
    <property type="match status" value="1"/>
</dbReference>
<keyword evidence="3" id="KW-1185">Reference proteome</keyword>
<gene>
    <name evidence="2" type="ORF">M5X19_06465</name>
</gene>